<comment type="subcellular location">
    <subcellularLocation>
        <location evidence="1">Membrane</location>
        <topology evidence="1">Multi-pass membrane protein</topology>
    </subcellularLocation>
</comment>
<feature type="non-terminal residue" evidence="9">
    <location>
        <position position="1"/>
    </location>
</feature>
<evidence type="ECO:0000256" key="3">
    <source>
        <dbReference type="ARBA" id="ARBA00022692"/>
    </source>
</evidence>
<keyword evidence="4 8" id="KW-1133">Transmembrane helix</keyword>
<feature type="coiled-coil region" evidence="6">
    <location>
        <begin position="228"/>
        <end position="255"/>
    </location>
</feature>
<reference evidence="9" key="1">
    <citation type="submission" date="2021-02" db="EMBL/GenBank/DDBJ databases">
        <authorList>
            <person name="Dougan E. K."/>
            <person name="Rhodes N."/>
            <person name="Thang M."/>
            <person name="Chan C."/>
        </authorList>
    </citation>
    <scope>NUCLEOTIDE SEQUENCE</scope>
</reference>
<gene>
    <name evidence="9" type="ORF">PGLA1383_LOCUS11647</name>
</gene>
<evidence type="ECO:0000256" key="7">
    <source>
        <dbReference type="SAM" id="MobiDB-lite"/>
    </source>
</evidence>
<proteinExistence type="inferred from homology"/>
<dbReference type="AlphaFoldDB" id="A0A813DYM6"/>
<evidence type="ECO:0008006" key="11">
    <source>
        <dbReference type="Google" id="ProtNLM"/>
    </source>
</evidence>
<keyword evidence="10" id="KW-1185">Reference proteome</keyword>
<feature type="transmembrane region" description="Helical" evidence="8">
    <location>
        <begin position="35"/>
        <end position="57"/>
    </location>
</feature>
<evidence type="ECO:0000256" key="6">
    <source>
        <dbReference type="SAM" id="Coils"/>
    </source>
</evidence>
<evidence type="ECO:0000313" key="9">
    <source>
        <dbReference type="EMBL" id="CAE8593034.1"/>
    </source>
</evidence>
<evidence type="ECO:0000313" key="10">
    <source>
        <dbReference type="Proteomes" id="UP000654075"/>
    </source>
</evidence>
<keyword evidence="5 8" id="KW-0472">Membrane</keyword>
<evidence type="ECO:0000256" key="8">
    <source>
        <dbReference type="SAM" id="Phobius"/>
    </source>
</evidence>
<sequence>AREVVEQPSKPGPKQVNFGSAPPPLRAPKLPVKELLLSLMLFFVGLFFLLAGANVFFKTNLSEATPYNVLGSLCFIPGAYHTFIFVMVWNKARPRPKEIVTMESLATANVDPRITHPLEAAQLRSGGARARSVAVRARKLCTLVVVSQGTHLRQQPQARSTFTLEPDEALAYLSEPESFTLDASASEDEDDENAVLALKLAVRRYALKGAQHCPPGKLSRPVAALTPLKCLQQKLEELEAENLDSASESEDEEALDRLKLSVRRWALRGAGPTLPQQ</sequence>
<feature type="transmembrane region" description="Helical" evidence="8">
    <location>
        <begin position="69"/>
        <end position="89"/>
    </location>
</feature>
<evidence type="ECO:0000256" key="1">
    <source>
        <dbReference type="ARBA" id="ARBA00004141"/>
    </source>
</evidence>
<comment type="similarity">
    <text evidence="2">Belongs to the TMEM134/TMEM230 family.</text>
</comment>
<keyword evidence="6" id="KW-0175">Coiled coil</keyword>
<dbReference type="Proteomes" id="UP000654075">
    <property type="component" value="Unassembled WGS sequence"/>
</dbReference>
<name>A0A813DYM6_POLGL</name>
<keyword evidence="3 8" id="KW-0812">Transmembrane</keyword>
<organism evidence="9 10">
    <name type="scientific">Polarella glacialis</name>
    <name type="common">Dinoflagellate</name>
    <dbReference type="NCBI Taxonomy" id="89957"/>
    <lineage>
        <taxon>Eukaryota</taxon>
        <taxon>Sar</taxon>
        <taxon>Alveolata</taxon>
        <taxon>Dinophyceae</taxon>
        <taxon>Suessiales</taxon>
        <taxon>Suessiaceae</taxon>
        <taxon>Polarella</taxon>
    </lineage>
</organism>
<dbReference type="EMBL" id="CAJNNV010006068">
    <property type="protein sequence ID" value="CAE8593034.1"/>
    <property type="molecule type" value="Genomic_DNA"/>
</dbReference>
<evidence type="ECO:0000256" key="2">
    <source>
        <dbReference type="ARBA" id="ARBA00007743"/>
    </source>
</evidence>
<dbReference type="InterPro" id="IPR008590">
    <property type="entry name" value="TMEM_230/134"/>
</dbReference>
<dbReference type="Pfam" id="PF05915">
    <property type="entry name" value="TMEM_230_134"/>
    <property type="match status" value="1"/>
</dbReference>
<feature type="region of interest" description="Disordered" evidence="7">
    <location>
        <begin position="1"/>
        <end position="20"/>
    </location>
</feature>
<accession>A0A813DYM6</accession>
<evidence type="ECO:0000256" key="5">
    <source>
        <dbReference type="ARBA" id="ARBA00023136"/>
    </source>
</evidence>
<protein>
    <recommendedName>
        <fullName evidence="11">Transmembrane protein 230</fullName>
    </recommendedName>
</protein>
<comment type="caution">
    <text evidence="9">The sequence shown here is derived from an EMBL/GenBank/DDBJ whole genome shotgun (WGS) entry which is preliminary data.</text>
</comment>
<evidence type="ECO:0000256" key="4">
    <source>
        <dbReference type="ARBA" id="ARBA00022989"/>
    </source>
</evidence>
<dbReference type="GO" id="GO:0016020">
    <property type="term" value="C:membrane"/>
    <property type="evidence" value="ECO:0007669"/>
    <property type="project" value="UniProtKB-SubCell"/>
</dbReference>